<dbReference type="Gene3D" id="2.40.10.10">
    <property type="entry name" value="Trypsin-like serine proteases"/>
    <property type="match status" value="2"/>
</dbReference>
<evidence type="ECO:0000256" key="3">
    <source>
        <dbReference type="ARBA" id="ARBA00022801"/>
    </source>
</evidence>
<name>A0A8S9WW05_APOLU</name>
<dbReference type="InterPro" id="IPR001254">
    <property type="entry name" value="Trypsin_dom"/>
</dbReference>
<keyword evidence="6" id="KW-0732">Signal</keyword>
<comment type="similarity">
    <text evidence="1">Belongs to the peptidase S1 family.</text>
</comment>
<comment type="caution">
    <text evidence="8">The sequence shown here is derived from an EMBL/GenBank/DDBJ whole genome shotgun (WGS) entry which is preliminary data.</text>
</comment>
<evidence type="ECO:0000256" key="2">
    <source>
        <dbReference type="ARBA" id="ARBA00022670"/>
    </source>
</evidence>
<reference evidence="8" key="1">
    <citation type="journal article" date="2021" name="Mol. Ecol. Resour.">
        <title>Apolygus lucorum genome provides insights into omnivorousness and mesophyll feeding.</title>
        <authorList>
            <person name="Liu Y."/>
            <person name="Liu H."/>
            <person name="Wang H."/>
            <person name="Huang T."/>
            <person name="Liu B."/>
            <person name="Yang B."/>
            <person name="Yin L."/>
            <person name="Li B."/>
            <person name="Zhang Y."/>
            <person name="Zhang S."/>
            <person name="Jiang F."/>
            <person name="Zhang X."/>
            <person name="Ren Y."/>
            <person name="Wang B."/>
            <person name="Wang S."/>
            <person name="Lu Y."/>
            <person name="Wu K."/>
            <person name="Fan W."/>
            <person name="Wang G."/>
        </authorList>
    </citation>
    <scope>NUCLEOTIDE SEQUENCE</scope>
    <source>
        <strain evidence="8">12Hb</strain>
    </source>
</reference>
<dbReference type="AlphaFoldDB" id="A0A8S9WW05"/>
<evidence type="ECO:0000256" key="6">
    <source>
        <dbReference type="SAM" id="SignalP"/>
    </source>
</evidence>
<dbReference type="EMBL" id="WIXP02000014">
    <property type="protein sequence ID" value="KAF6199986.1"/>
    <property type="molecule type" value="Genomic_DNA"/>
</dbReference>
<keyword evidence="3" id="KW-0378">Hydrolase</keyword>
<evidence type="ECO:0000256" key="1">
    <source>
        <dbReference type="ARBA" id="ARBA00007664"/>
    </source>
</evidence>
<evidence type="ECO:0000259" key="7">
    <source>
        <dbReference type="PROSITE" id="PS50240"/>
    </source>
</evidence>
<evidence type="ECO:0000256" key="5">
    <source>
        <dbReference type="ARBA" id="ARBA00023157"/>
    </source>
</evidence>
<keyword evidence="2" id="KW-0645">Protease</keyword>
<dbReference type="InterPro" id="IPR043504">
    <property type="entry name" value="Peptidase_S1_PA_chymotrypsin"/>
</dbReference>
<dbReference type="SUPFAM" id="SSF50494">
    <property type="entry name" value="Trypsin-like serine proteases"/>
    <property type="match status" value="1"/>
</dbReference>
<sequence>MNALWFASAWVLFCAAVYSLNRETVPRTKRVIAGTPVLLLNSEYASVRYVVWMSSGHNCERLSAADVKLLIELEGKNKPLKSPLPSCDPNPRNALCSGALLTPTIVQTACHCVVRFEGELKNGHWKAVTMKVWEDMYDIYPGGVPVNKMEGAKANHYIIHPKCTMHNLTGKTFHDFAVIVLRSPLAAKAIRLAPIYTIEGLADIWTRLMAKKSVCLNVGFGRYRLLANNKSDPIQSYDLLHGWVEAMDFIECYQNSNFEGNWFRYSDATWFCTKQLPSRKQHQSKGDSGGPVTCNNLYAGLVSFSFSFTRFNEYSYSASSSTAFTIFENSAEFRKSFIEAVQEREQYDSKSKVFNYRPTAPQIRQLYS</sequence>
<organism evidence="8 9">
    <name type="scientific">Apolygus lucorum</name>
    <name type="common">Small green plant bug</name>
    <name type="synonym">Lygocoris lucorum</name>
    <dbReference type="NCBI Taxonomy" id="248454"/>
    <lineage>
        <taxon>Eukaryota</taxon>
        <taxon>Metazoa</taxon>
        <taxon>Ecdysozoa</taxon>
        <taxon>Arthropoda</taxon>
        <taxon>Hexapoda</taxon>
        <taxon>Insecta</taxon>
        <taxon>Pterygota</taxon>
        <taxon>Neoptera</taxon>
        <taxon>Paraneoptera</taxon>
        <taxon>Hemiptera</taxon>
        <taxon>Heteroptera</taxon>
        <taxon>Panheteroptera</taxon>
        <taxon>Cimicomorpha</taxon>
        <taxon>Miridae</taxon>
        <taxon>Mirini</taxon>
        <taxon>Apolygus</taxon>
    </lineage>
</organism>
<evidence type="ECO:0000313" key="9">
    <source>
        <dbReference type="Proteomes" id="UP000466442"/>
    </source>
</evidence>
<dbReference type="InterPro" id="IPR001314">
    <property type="entry name" value="Peptidase_S1A"/>
</dbReference>
<feature type="signal peptide" evidence="6">
    <location>
        <begin position="1"/>
        <end position="19"/>
    </location>
</feature>
<dbReference type="InterPro" id="IPR009003">
    <property type="entry name" value="Peptidase_S1_PA"/>
</dbReference>
<dbReference type="PANTHER" id="PTHR24276">
    <property type="entry name" value="POLYSERASE-RELATED"/>
    <property type="match status" value="1"/>
</dbReference>
<dbReference type="Proteomes" id="UP000466442">
    <property type="component" value="Unassembled WGS sequence"/>
</dbReference>
<dbReference type="PROSITE" id="PS50240">
    <property type="entry name" value="TRYPSIN_DOM"/>
    <property type="match status" value="1"/>
</dbReference>
<dbReference type="InterPro" id="IPR050430">
    <property type="entry name" value="Peptidase_S1"/>
</dbReference>
<feature type="chain" id="PRO_5035790905" description="Peptidase S1 domain-containing protein" evidence="6">
    <location>
        <begin position="20"/>
        <end position="368"/>
    </location>
</feature>
<dbReference type="GO" id="GO:0006508">
    <property type="term" value="P:proteolysis"/>
    <property type="evidence" value="ECO:0007669"/>
    <property type="project" value="UniProtKB-KW"/>
</dbReference>
<evidence type="ECO:0000256" key="4">
    <source>
        <dbReference type="ARBA" id="ARBA00022825"/>
    </source>
</evidence>
<keyword evidence="5" id="KW-1015">Disulfide bond</keyword>
<gene>
    <name evidence="8" type="ORF">GE061_006284</name>
</gene>
<protein>
    <recommendedName>
        <fullName evidence="7">Peptidase S1 domain-containing protein</fullName>
    </recommendedName>
</protein>
<keyword evidence="4" id="KW-0720">Serine protease</keyword>
<dbReference type="PRINTS" id="PR00722">
    <property type="entry name" value="CHYMOTRYPSIN"/>
</dbReference>
<keyword evidence="9" id="KW-1185">Reference proteome</keyword>
<evidence type="ECO:0000313" key="8">
    <source>
        <dbReference type="EMBL" id="KAF6199986.1"/>
    </source>
</evidence>
<dbReference type="PANTHER" id="PTHR24276:SF98">
    <property type="entry name" value="FI18310P1-RELATED"/>
    <property type="match status" value="1"/>
</dbReference>
<dbReference type="GO" id="GO:0004252">
    <property type="term" value="F:serine-type endopeptidase activity"/>
    <property type="evidence" value="ECO:0007669"/>
    <property type="project" value="InterPro"/>
</dbReference>
<feature type="domain" description="Peptidase S1" evidence="7">
    <location>
        <begin position="31"/>
        <end position="346"/>
    </location>
</feature>
<dbReference type="Pfam" id="PF00089">
    <property type="entry name" value="Trypsin"/>
    <property type="match status" value="1"/>
</dbReference>
<accession>A0A8S9WW05</accession>
<dbReference type="SMART" id="SM00020">
    <property type="entry name" value="Tryp_SPc"/>
    <property type="match status" value="1"/>
</dbReference>
<proteinExistence type="inferred from homology"/>